<dbReference type="AlphaFoldDB" id="A0A1Y2HSI6"/>
<comment type="caution">
    <text evidence="1">The sequence shown here is derived from an EMBL/GenBank/DDBJ whole genome shotgun (WGS) entry which is preliminary data.</text>
</comment>
<dbReference type="Proteomes" id="UP000193411">
    <property type="component" value="Unassembled WGS sequence"/>
</dbReference>
<evidence type="ECO:0000313" key="2">
    <source>
        <dbReference type="Proteomes" id="UP000193411"/>
    </source>
</evidence>
<evidence type="ECO:0000313" key="1">
    <source>
        <dbReference type="EMBL" id="ORZ36761.1"/>
    </source>
</evidence>
<keyword evidence="2" id="KW-1185">Reference proteome</keyword>
<dbReference type="EMBL" id="MCFL01000015">
    <property type="protein sequence ID" value="ORZ36761.1"/>
    <property type="molecule type" value="Genomic_DNA"/>
</dbReference>
<name>A0A1Y2HSI6_9FUNG</name>
<proteinExistence type="predicted"/>
<accession>A0A1Y2HSI6</accession>
<sequence>MRTGFATARVQTGPTLLGIPSQYHPDRYSLSPEQDDAALPPSPAFQFFDTRHSSIHHDNSQLPTVNDPLAGHVNDDDMDAEDKDDVLSELKYLARQVPDYGRRHSSTRPDTRDRSSIHLVGDPTLIMEGGSEIDYGFTDEQVCSTQAKTPTTHCLPGHPIRFLPLPRPNAHSSTTLTSITRIRITTTLLLLLRCSLRRPRSTDNSNHFMALFHLTHPAARQQVSRTGPVHLL</sequence>
<reference evidence="1 2" key="1">
    <citation type="submission" date="2016-07" db="EMBL/GenBank/DDBJ databases">
        <title>Pervasive Adenine N6-methylation of Active Genes in Fungi.</title>
        <authorList>
            <consortium name="DOE Joint Genome Institute"/>
            <person name="Mondo S.J."/>
            <person name="Dannebaum R.O."/>
            <person name="Kuo R.C."/>
            <person name="Labutti K."/>
            <person name="Haridas S."/>
            <person name="Kuo A."/>
            <person name="Salamov A."/>
            <person name="Ahrendt S.R."/>
            <person name="Lipzen A."/>
            <person name="Sullivan W."/>
            <person name="Andreopoulos W.B."/>
            <person name="Clum A."/>
            <person name="Lindquist E."/>
            <person name="Daum C."/>
            <person name="Ramamoorthy G.K."/>
            <person name="Gryganskyi A."/>
            <person name="Culley D."/>
            <person name="Magnuson J.K."/>
            <person name="James T.Y."/>
            <person name="O'Malley M.A."/>
            <person name="Stajich J.E."/>
            <person name="Spatafora J.W."/>
            <person name="Visel A."/>
            <person name="Grigoriev I.V."/>
        </authorList>
    </citation>
    <scope>NUCLEOTIDE SEQUENCE [LARGE SCALE GENOMIC DNA]</scope>
    <source>
        <strain evidence="1 2">PL171</strain>
    </source>
</reference>
<protein>
    <submittedName>
        <fullName evidence="1">Uncharacterized protein</fullName>
    </submittedName>
</protein>
<organism evidence="1 2">
    <name type="scientific">Catenaria anguillulae PL171</name>
    <dbReference type="NCBI Taxonomy" id="765915"/>
    <lineage>
        <taxon>Eukaryota</taxon>
        <taxon>Fungi</taxon>
        <taxon>Fungi incertae sedis</taxon>
        <taxon>Blastocladiomycota</taxon>
        <taxon>Blastocladiomycetes</taxon>
        <taxon>Blastocladiales</taxon>
        <taxon>Catenariaceae</taxon>
        <taxon>Catenaria</taxon>
    </lineage>
</organism>
<gene>
    <name evidence="1" type="ORF">BCR44DRAFT_1059211</name>
</gene>